<keyword evidence="2" id="KW-1185">Reference proteome</keyword>
<comment type="caution">
    <text evidence="1">The sequence shown here is derived from an EMBL/GenBank/DDBJ whole genome shotgun (WGS) entry which is preliminary data.</text>
</comment>
<evidence type="ECO:0000313" key="2">
    <source>
        <dbReference type="Proteomes" id="UP000245207"/>
    </source>
</evidence>
<proteinExistence type="predicted"/>
<dbReference type="Proteomes" id="UP000245207">
    <property type="component" value="Unassembled WGS sequence"/>
</dbReference>
<dbReference type="AlphaFoldDB" id="A0A2U1QLZ8"/>
<organism evidence="1 2">
    <name type="scientific">Artemisia annua</name>
    <name type="common">Sweet wormwood</name>
    <dbReference type="NCBI Taxonomy" id="35608"/>
    <lineage>
        <taxon>Eukaryota</taxon>
        <taxon>Viridiplantae</taxon>
        <taxon>Streptophyta</taxon>
        <taxon>Embryophyta</taxon>
        <taxon>Tracheophyta</taxon>
        <taxon>Spermatophyta</taxon>
        <taxon>Magnoliopsida</taxon>
        <taxon>eudicotyledons</taxon>
        <taxon>Gunneridae</taxon>
        <taxon>Pentapetalae</taxon>
        <taxon>asterids</taxon>
        <taxon>campanulids</taxon>
        <taxon>Asterales</taxon>
        <taxon>Asteraceae</taxon>
        <taxon>Asteroideae</taxon>
        <taxon>Anthemideae</taxon>
        <taxon>Artemisiinae</taxon>
        <taxon>Artemisia</taxon>
    </lineage>
</organism>
<sequence>MGQIDFFCSIKSQQPKLQHDIVNTLFSLHKVIYSPDVVLDNMVRQRRTEKGVQCGLPNPGVTNTGNGFPYRVGIVSRWMRLVEL</sequence>
<gene>
    <name evidence="1" type="ORF">CTI12_AA012970</name>
</gene>
<evidence type="ECO:0000313" key="1">
    <source>
        <dbReference type="EMBL" id="PWA99030.1"/>
    </source>
</evidence>
<protein>
    <submittedName>
        <fullName evidence="1">Uncharacterized protein</fullName>
    </submittedName>
</protein>
<dbReference type="EMBL" id="PKPP01000038">
    <property type="protein sequence ID" value="PWA99030.1"/>
    <property type="molecule type" value="Genomic_DNA"/>
</dbReference>
<reference evidence="1 2" key="1">
    <citation type="journal article" date="2018" name="Mol. Plant">
        <title>The genome of Artemisia annua provides insight into the evolution of Asteraceae family and artemisinin biosynthesis.</title>
        <authorList>
            <person name="Shen Q."/>
            <person name="Zhang L."/>
            <person name="Liao Z."/>
            <person name="Wang S."/>
            <person name="Yan T."/>
            <person name="Shi P."/>
            <person name="Liu M."/>
            <person name="Fu X."/>
            <person name="Pan Q."/>
            <person name="Wang Y."/>
            <person name="Lv Z."/>
            <person name="Lu X."/>
            <person name="Zhang F."/>
            <person name="Jiang W."/>
            <person name="Ma Y."/>
            <person name="Chen M."/>
            <person name="Hao X."/>
            <person name="Li L."/>
            <person name="Tang Y."/>
            <person name="Lv G."/>
            <person name="Zhou Y."/>
            <person name="Sun X."/>
            <person name="Brodelius P.E."/>
            <person name="Rose J.K.C."/>
            <person name="Tang K."/>
        </authorList>
    </citation>
    <scope>NUCLEOTIDE SEQUENCE [LARGE SCALE GENOMIC DNA]</scope>
    <source>
        <strain evidence="2">cv. Huhao1</strain>
        <tissue evidence="1">Leaf</tissue>
    </source>
</reference>
<name>A0A2U1QLZ8_ARTAN</name>
<accession>A0A2U1QLZ8</accession>